<evidence type="ECO:0000256" key="1">
    <source>
        <dbReference type="SAM" id="MobiDB-lite"/>
    </source>
</evidence>
<gene>
    <name evidence="2" type="ORF">RZS28_18940</name>
</gene>
<evidence type="ECO:0000313" key="2">
    <source>
        <dbReference type="EMBL" id="WOJ91806.1"/>
    </source>
</evidence>
<keyword evidence="2" id="KW-0614">Plasmid</keyword>
<reference evidence="2 3" key="1">
    <citation type="submission" date="2023-10" db="EMBL/GenBank/DDBJ databases">
        <title>Novel methanotroph of the genus Methylocapsa from a subarctic wetland.</title>
        <authorList>
            <person name="Belova S.E."/>
            <person name="Oshkin I.Y."/>
            <person name="Miroshnikov K."/>
            <person name="Dedysh S.N."/>
        </authorList>
    </citation>
    <scope>NUCLEOTIDE SEQUENCE [LARGE SCALE GENOMIC DNA]</scope>
    <source>
        <strain evidence="2 3">RX1</strain>
        <plasmid evidence="2 3">pRX1</plasmid>
    </source>
</reference>
<feature type="compositionally biased region" description="Polar residues" evidence="1">
    <location>
        <begin position="265"/>
        <end position="276"/>
    </location>
</feature>
<keyword evidence="3" id="KW-1185">Reference proteome</keyword>
<sequence length="292" mass="31967">MLVDPNATIAGVTQRDLRRVFRLLRGGFTFSVAYLCERLTIDRARADALLLELIRSDFIELAEPLHHDPVDFYQLTTKGSALANASFGKRFGQAKGEAIIAAVIARACEVNGDPEMPWFIEEIAAFGSWLSQSGDYGDIDLAVGLARRYDTKTSMRLNDGLADNSGRWLSFMGRLVFAENVVYRRLKRGDWRISIHPRREPTHLGVPETVIFQSAEVARVDPPSDVQQSAIDLDSDPSNLPEELAGADPTNSFTRSSPAGPGRSAVSSALASSPESGLNVACRDRGRSSSRK</sequence>
<geneLocation type="plasmid" evidence="2 3">
    <name>pRX1</name>
</geneLocation>
<protein>
    <submittedName>
        <fullName evidence="2">Uncharacterized protein</fullName>
    </submittedName>
</protein>
<organism evidence="2 3">
    <name type="scientific">Methylocapsa polymorpha</name>
    <dbReference type="NCBI Taxonomy" id="3080828"/>
    <lineage>
        <taxon>Bacteria</taxon>
        <taxon>Pseudomonadati</taxon>
        <taxon>Pseudomonadota</taxon>
        <taxon>Alphaproteobacteria</taxon>
        <taxon>Hyphomicrobiales</taxon>
        <taxon>Beijerinckiaceae</taxon>
        <taxon>Methylocapsa</taxon>
    </lineage>
</organism>
<proteinExistence type="predicted"/>
<name>A0ABZ0HYD2_9HYPH</name>
<feature type="compositionally biased region" description="Basic and acidic residues" evidence="1">
    <location>
        <begin position="282"/>
        <end position="292"/>
    </location>
</feature>
<accession>A0ABZ0HYD2</accession>
<evidence type="ECO:0000313" key="3">
    <source>
        <dbReference type="Proteomes" id="UP001626536"/>
    </source>
</evidence>
<dbReference type="Proteomes" id="UP001626536">
    <property type="component" value="Plasmid pRX1"/>
</dbReference>
<feature type="region of interest" description="Disordered" evidence="1">
    <location>
        <begin position="223"/>
        <end position="292"/>
    </location>
</feature>
<dbReference type="EMBL" id="CP136863">
    <property type="protein sequence ID" value="WOJ91806.1"/>
    <property type="molecule type" value="Genomic_DNA"/>
</dbReference>
<dbReference type="RefSeq" id="WP_318655233.1">
    <property type="nucleotide sequence ID" value="NZ_CP136863.1"/>
</dbReference>